<sequence>MRWEPPRVALLWCPDWPVTAAAQSAKVLVDAPIALISGGIVHASSAAARVEGIRRGLRLREAQAMHPDLVVLDYDAALDNRAFEPIITALEALVPGVQVLRPGLCAVQVRGAARYYGGELPAGLFLTGRADDEGAGGARVGIADGIFTADQAARRTGAQGNDRVHVVQTGHSADFLAPLGIGLLDDQQGPVGAAAIVTLLRRLGIRTLGDFAGLPADDVTSRFGPPGARLHALASGRDSWPVTPRTPPQDLDVMIDFEPALDRVDQVAFGVRAMAERFILDVTAAKLVCTAIRVELDSDSGELSERVWLHPRSFTPGDVVDRVRWQLQGSGEVGLSSGITRVRVSPEAVDAIGNHESGLWGQGPDERIHHGLSRVQSMLGHGAVLMPGVGGGRTLHERQQFVAWGDRLVGDRPAGQPWPGQLPTPLPGTVFSPRHPVHVFSRTGAAVAVDERGALSAPPVSFSATGTQARTLTAWAGPWPIDERWWSEDATSSWRFQAVDDTGCAWLLVLDAGGWWAEARYD</sequence>
<keyword evidence="1" id="KW-0227">DNA damage</keyword>
<evidence type="ECO:0000259" key="2">
    <source>
        <dbReference type="PROSITE" id="PS50173"/>
    </source>
</evidence>
<protein>
    <submittedName>
        <fullName evidence="3">Protein ImuB</fullName>
    </submittedName>
</protein>
<evidence type="ECO:0000313" key="4">
    <source>
        <dbReference type="Proteomes" id="UP000219440"/>
    </source>
</evidence>
<proteinExistence type="predicted"/>
<dbReference type="Proteomes" id="UP000219440">
    <property type="component" value="Unassembled WGS sequence"/>
</dbReference>
<organism evidence="3 4">
    <name type="scientific">Salinibacterium xinjiangense</name>
    <dbReference type="NCBI Taxonomy" id="386302"/>
    <lineage>
        <taxon>Bacteria</taxon>
        <taxon>Bacillati</taxon>
        <taxon>Actinomycetota</taxon>
        <taxon>Actinomycetes</taxon>
        <taxon>Micrococcales</taxon>
        <taxon>Microbacteriaceae</taxon>
        <taxon>Salinibacterium</taxon>
    </lineage>
</organism>
<dbReference type="SUPFAM" id="SSF56672">
    <property type="entry name" value="DNA/RNA polymerases"/>
    <property type="match status" value="1"/>
</dbReference>
<dbReference type="Pfam" id="PF00817">
    <property type="entry name" value="IMS"/>
    <property type="match status" value="1"/>
</dbReference>
<name>A0A2C9A3F2_9MICO</name>
<keyword evidence="4" id="KW-1185">Reference proteome</keyword>
<dbReference type="InterPro" id="IPR001126">
    <property type="entry name" value="UmuC"/>
</dbReference>
<evidence type="ECO:0000313" key="3">
    <source>
        <dbReference type="EMBL" id="SOE73893.1"/>
    </source>
</evidence>
<dbReference type="InterPro" id="IPR050356">
    <property type="entry name" value="SulA_CellDiv_inhibitor"/>
</dbReference>
<dbReference type="RefSeq" id="WP_097061924.1">
    <property type="nucleotide sequence ID" value="NZ_BMLC01000001.1"/>
</dbReference>
<dbReference type="EMBL" id="OCST01000006">
    <property type="protein sequence ID" value="SOE73893.1"/>
    <property type="molecule type" value="Genomic_DNA"/>
</dbReference>
<dbReference type="PROSITE" id="PS50173">
    <property type="entry name" value="UMUC"/>
    <property type="match status" value="1"/>
</dbReference>
<gene>
    <name evidence="3" type="ORF">SAMN06296378_2879</name>
</gene>
<dbReference type="CDD" id="cd03468">
    <property type="entry name" value="PolY_like"/>
    <property type="match status" value="1"/>
</dbReference>
<dbReference type="OrthoDB" id="5244088at2"/>
<feature type="domain" description="UmuC" evidence="2">
    <location>
        <begin position="28"/>
        <end position="100"/>
    </location>
</feature>
<accession>A0A2C9A3F2</accession>
<dbReference type="PANTHER" id="PTHR35369:SF2">
    <property type="entry name" value="BLR3025 PROTEIN"/>
    <property type="match status" value="1"/>
</dbReference>
<dbReference type="PANTHER" id="PTHR35369">
    <property type="entry name" value="BLR3025 PROTEIN-RELATED"/>
    <property type="match status" value="1"/>
</dbReference>
<reference evidence="3 4" key="1">
    <citation type="submission" date="2017-09" db="EMBL/GenBank/DDBJ databases">
        <authorList>
            <person name="Ehlers B."/>
            <person name="Leendertz F.H."/>
        </authorList>
    </citation>
    <scope>NUCLEOTIDE SEQUENCE [LARGE SCALE GENOMIC DNA]</scope>
    <source>
        <strain evidence="3 4">CGMCC 1.05381</strain>
    </source>
</reference>
<dbReference type="Gene3D" id="3.40.1170.60">
    <property type="match status" value="1"/>
</dbReference>
<dbReference type="Gene3D" id="1.10.150.20">
    <property type="entry name" value="5' to 3' exonuclease, C-terminal subdomain"/>
    <property type="match status" value="1"/>
</dbReference>
<dbReference type="InterPro" id="IPR043502">
    <property type="entry name" value="DNA/RNA_pol_sf"/>
</dbReference>
<evidence type="ECO:0000256" key="1">
    <source>
        <dbReference type="ARBA" id="ARBA00022763"/>
    </source>
</evidence>
<dbReference type="GO" id="GO:0006281">
    <property type="term" value="P:DNA repair"/>
    <property type="evidence" value="ECO:0007669"/>
    <property type="project" value="InterPro"/>
</dbReference>
<dbReference type="AlphaFoldDB" id="A0A2C9A3F2"/>